<sequence length="112" mass="12671">EACSGMRLLMAFLALGVAMAYLHYRPIWQRVVLLATTIPIAIFCNIIRVTVTGFIYVLIHPKYTQGIYHDVLGLGMLPLAFGLYGFLAWFMSSLFVEETEVTDDIVVRKRKA</sequence>
<evidence type="ECO:0000256" key="2">
    <source>
        <dbReference type="ARBA" id="ARBA00022475"/>
    </source>
</evidence>
<evidence type="ECO:0000256" key="3">
    <source>
        <dbReference type="ARBA" id="ARBA00022670"/>
    </source>
</evidence>
<gene>
    <name evidence="9" type="ORF">S01H4_52041</name>
</gene>
<feature type="transmembrane region" description="Helical" evidence="8">
    <location>
        <begin position="31"/>
        <end position="59"/>
    </location>
</feature>
<evidence type="ECO:0000256" key="8">
    <source>
        <dbReference type="SAM" id="Phobius"/>
    </source>
</evidence>
<keyword evidence="3" id="KW-0645">Protease</keyword>
<keyword evidence="6 8" id="KW-1133">Transmembrane helix</keyword>
<dbReference type="InterPro" id="IPR026392">
    <property type="entry name" value="Exo/Archaeosortase_dom"/>
</dbReference>
<keyword evidence="2" id="KW-1003">Cell membrane</keyword>
<accession>X1DXQ4</accession>
<keyword evidence="5" id="KW-0378">Hydrolase</keyword>
<dbReference type="EMBL" id="BART01029691">
    <property type="protein sequence ID" value="GAH09714.1"/>
    <property type="molecule type" value="Genomic_DNA"/>
</dbReference>
<organism evidence="9">
    <name type="scientific">marine sediment metagenome</name>
    <dbReference type="NCBI Taxonomy" id="412755"/>
    <lineage>
        <taxon>unclassified sequences</taxon>
        <taxon>metagenomes</taxon>
        <taxon>ecological metagenomes</taxon>
    </lineage>
</organism>
<dbReference type="GO" id="GO:0005886">
    <property type="term" value="C:plasma membrane"/>
    <property type="evidence" value="ECO:0007669"/>
    <property type="project" value="UniProtKB-SubCell"/>
</dbReference>
<dbReference type="InterPro" id="IPR019127">
    <property type="entry name" value="Exosortase"/>
</dbReference>
<name>X1DXQ4_9ZZZZ</name>
<evidence type="ECO:0000256" key="1">
    <source>
        <dbReference type="ARBA" id="ARBA00004651"/>
    </source>
</evidence>
<evidence type="ECO:0000256" key="6">
    <source>
        <dbReference type="ARBA" id="ARBA00022989"/>
    </source>
</evidence>
<evidence type="ECO:0008006" key="10">
    <source>
        <dbReference type="Google" id="ProtNLM"/>
    </source>
</evidence>
<evidence type="ECO:0000313" key="9">
    <source>
        <dbReference type="EMBL" id="GAH09714.1"/>
    </source>
</evidence>
<protein>
    <recommendedName>
        <fullName evidence="10">Exosortase/archaeosortase family protein</fullName>
    </recommendedName>
</protein>
<dbReference type="AlphaFoldDB" id="X1DXQ4"/>
<dbReference type="NCBIfam" id="TIGR04178">
    <property type="entry name" value="exo_archaeo"/>
    <property type="match status" value="1"/>
</dbReference>
<evidence type="ECO:0000256" key="7">
    <source>
        <dbReference type="ARBA" id="ARBA00023136"/>
    </source>
</evidence>
<dbReference type="Pfam" id="PF09721">
    <property type="entry name" value="Exosortase_EpsH"/>
    <property type="match status" value="1"/>
</dbReference>
<evidence type="ECO:0000256" key="4">
    <source>
        <dbReference type="ARBA" id="ARBA00022692"/>
    </source>
</evidence>
<feature type="transmembrane region" description="Helical" evidence="8">
    <location>
        <begin position="6"/>
        <end position="24"/>
    </location>
</feature>
<keyword evidence="4 8" id="KW-0812">Transmembrane</keyword>
<dbReference type="GO" id="GO:0006508">
    <property type="term" value="P:proteolysis"/>
    <property type="evidence" value="ECO:0007669"/>
    <property type="project" value="UniProtKB-KW"/>
</dbReference>
<keyword evidence="7 8" id="KW-0472">Membrane</keyword>
<reference evidence="9" key="1">
    <citation type="journal article" date="2014" name="Front. Microbiol.">
        <title>High frequency of phylogenetically diverse reductive dehalogenase-homologous genes in deep subseafloor sedimentary metagenomes.</title>
        <authorList>
            <person name="Kawai M."/>
            <person name="Futagami T."/>
            <person name="Toyoda A."/>
            <person name="Takaki Y."/>
            <person name="Nishi S."/>
            <person name="Hori S."/>
            <person name="Arai W."/>
            <person name="Tsubouchi T."/>
            <person name="Morono Y."/>
            <person name="Uchiyama I."/>
            <person name="Ito T."/>
            <person name="Fujiyama A."/>
            <person name="Inagaki F."/>
            <person name="Takami H."/>
        </authorList>
    </citation>
    <scope>NUCLEOTIDE SEQUENCE</scope>
    <source>
        <strain evidence="9">Expedition CK06-06</strain>
    </source>
</reference>
<evidence type="ECO:0000256" key="5">
    <source>
        <dbReference type="ARBA" id="ARBA00022801"/>
    </source>
</evidence>
<proteinExistence type="predicted"/>
<comment type="caution">
    <text evidence="9">The sequence shown here is derived from an EMBL/GenBank/DDBJ whole genome shotgun (WGS) entry which is preliminary data.</text>
</comment>
<comment type="subcellular location">
    <subcellularLocation>
        <location evidence="1">Cell membrane</location>
        <topology evidence="1">Multi-pass membrane protein</topology>
    </subcellularLocation>
</comment>
<dbReference type="GO" id="GO:0008233">
    <property type="term" value="F:peptidase activity"/>
    <property type="evidence" value="ECO:0007669"/>
    <property type="project" value="UniProtKB-KW"/>
</dbReference>
<feature type="non-terminal residue" evidence="9">
    <location>
        <position position="1"/>
    </location>
</feature>
<feature type="transmembrane region" description="Helical" evidence="8">
    <location>
        <begin position="71"/>
        <end position="90"/>
    </location>
</feature>